<dbReference type="OrthoDB" id="6088517at2"/>
<sequence length="139" mass="15197">MLNQRVIIYHKQATSARTLFLCQNKTVCLPSGLPTLSGLLEDEMTPPEIDHALTEQLQHLAGRLNLQAHQLVIDEEFCAQVDAPDGAITVFLARCQDIDPPRSAVAAQGGQSIALTEARQLPPTELALLRLAYQVIMEG</sequence>
<name>A0A251XBG7_9GAMM</name>
<evidence type="ECO:0008006" key="3">
    <source>
        <dbReference type="Google" id="ProtNLM"/>
    </source>
</evidence>
<dbReference type="Proteomes" id="UP000194798">
    <property type="component" value="Unassembled WGS sequence"/>
</dbReference>
<dbReference type="AlphaFoldDB" id="A0A251XBG7"/>
<reference evidence="1 2" key="1">
    <citation type="submission" date="2016-12" db="EMBL/GenBank/DDBJ databases">
        <title>Thioflexothrix psekupsii D3 genome sequencing and assembly.</title>
        <authorList>
            <person name="Fomenkov A."/>
            <person name="Vincze T."/>
            <person name="Grabovich M."/>
            <person name="Anton B.P."/>
            <person name="Dubinina G."/>
            <person name="Orlova M."/>
            <person name="Belousova E."/>
            <person name="Roberts R.J."/>
        </authorList>
    </citation>
    <scope>NUCLEOTIDE SEQUENCE [LARGE SCALE GENOMIC DNA]</scope>
    <source>
        <strain evidence="1">D3</strain>
    </source>
</reference>
<evidence type="ECO:0000313" key="1">
    <source>
        <dbReference type="EMBL" id="OUD15643.1"/>
    </source>
</evidence>
<dbReference type="RefSeq" id="WP_086487241.1">
    <property type="nucleotide sequence ID" value="NZ_MSLT01000006.1"/>
</dbReference>
<keyword evidence="2" id="KW-1185">Reference proteome</keyword>
<comment type="caution">
    <text evidence="1">The sequence shown here is derived from an EMBL/GenBank/DDBJ whole genome shotgun (WGS) entry which is preliminary data.</text>
</comment>
<gene>
    <name evidence="1" type="ORF">TPSD3_03745</name>
</gene>
<accession>A0A251XBG7</accession>
<proteinExistence type="predicted"/>
<dbReference type="EMBL" id="MSLT01000006">
    <property type="protein sequence ID" value="OUD15643.1"/>
    <property type="molecule type" value="Genomic_DNA"/>
</dbReference>
<evidence type="ECO:0000313" key="2">
    <source>
        <dbReference type="Proteomes" id="UP000194798"/>
    </source>
</evidence>
<protein>
    <recommendedName>
        <fullName evidence="3">Nudix hydrolase domain-containing protein</fullName>
    </recommendedName>
</protein>
<organism evidence="1 2">
    <name type="scientific">Thioflexithrix psekupsensis</name>
    <dbReference type="NCBI Taxonomy" id="1570016"/>
    <lineage>
        <taxon>Bacteria</taxon>
        <taxon>Pseudomonadati</taxon>
        <taxon>Pseudomonadota</taxon>
        <taxon>Gammaproteobacteria</taxon>
        <taxon>Thiotrichales</taxon>
        <taxon>Thioflexithrix</taxon>
    </lineage>
</organism>